<accession>A0A7G5XJB9</accession>
<dbReference type="RefSeq" id="WP_182804745.1">
    <property type="nucleotide sequence ID" value="NZ_CP060007.1"/>
</dbReference>
<dbReference type="Proteomes" id="UP000515344">
    <property type="component" value="Chromosome"/>
</dbReference>
<reference evidence="2" key="1">
    <citation type="submission" date="2020-08" db="EMBL/GenBank/DDBJ databases">
        <title>Lacibacter sp. S13-6-6 genome sequencing.</title>
        <authorList>
            <person name="Jin L."/>
        </authorList>
    </citation>
    <scope>NUCLEOTIDE SEQUENCE [LARGE SCALE GENOMIC DNA]</scope>
    <source>
        <strain evidence="2">S13-6-6</strain>
    </source>
</reference>
<dbReference type="KEGG" id="lacs:H4075_05040"/>
<keyword evidence="2" id="KW-1185">Reference proteome</keyword>
<evidence type="ECO:0000313" key="2">
    <source>
        <dbReference type="Proteomes" id="UP000515344"/>
    </source>
</evidence>
<dbReference type="Pfam" id="PF18845">
    <property type="entry name" value="baeRF_family3"/>
    <property type="match status" value="1"/>
</dbReference>
<name>A0A7G5XJB9_9BACT</name>
<dbReference type="EMBL" id="CP060007">
    <property type="protein sequence ID" value="QNA45572.1"/>
    <property type="molecule type" value="Genomic_DNA"/>
</dbReference>
<evidence type="ECO:0000313" key="1">
    <source>
        <dbReference type="EMBL" id="QNA45572.1"/>
    </source>
</evidence>
<organism evidence="1 2">
    <name type="scientific">Lacibacter sediminis</name>
    <dbReference type="NCBI Taxonomy" id="2760713"/>
    <lineage>
        <taxon>Bacteria</taxon>
        <taxon>Pseudomonadati</taxon>
        <taxon>Bacteroidota</taxon>
        <taxon>Chitinophagia</taxon>
        <taxon>Chitinophagales</taxon>
        <taxon>Chitinophagaceae</taxon>
        <taxon>Lacibacter</taxon>
    </lineage>
</organism>
<dbReference type="AlphaFoldDB" id="A0A7G5XJB9"/>
<protein>
    <submittedName>
        <fullName evidence="1">Uncharacterized protein</fullName>
    </submittedName>
</protein>
<dbReference type="InterPro" id="IPR041289">
    <property type="entry name" value="Bact_RF_family3"/>
</dbReference>
<proteinExistence type="predicted"/>
<gene>
    <name evidence="1" type="ORF">H4075_05040</name>
</gene>
<sequence length="365" mass="42125">MNANIAPEIREVMGALHYRPSVSIILPFEPKMNLKTELMYSLKIAVKKVEDELLAEYPGEMSSLVMAKLNALIKNLNFNTYKKSIALYVSPVFEKVLYLDVPVEEKIIIDESFEIRDLVYSKKELHKYLVLLLSGRESRMYLGNSGDLVRIISDRPEQIDAYVNEAPERVANFSDVSDRKEIMMKKFLYHIDHSLDIVLNAYHLPLFVMGTDRILGHFKQITRHEKAIVQIIHGNYEESSLVELKELLQPYIDDWKKVKEKDLLNQIEEAAGKKKLAVGMTAVWRDASHKKGQLLVVEKNYMFPAQHSSSADVIEKLEEPYNRFSYIKDAVDDVIERVLDNGGDVEFVDEGLLQPYEHIVLINFY</sequence>